<dbReference type="SUPFAM" id="SSF48403">
    <property type="entry name" value="Ankyrin repeat"/>
    <property type="match status" value="1"/>
</dbReference>
<sequence>MAHEAERRTTSTAVLLSPELLVHIGAYQRGFYGTMLEIHRHMKTEGFTSPDGSGFQGRVYQIEVVSDILAPWYAQHGTSLLPRLLCTMPYMHTLVAHAAAFSGDIAVLHILHDTRDIASVDGNLIDVAAARGHLLVVEFLHVHGHKGCTDEAMTQAALEGHVDVVAYLATHRTEGCQWNTANRAIIEGCSVEMLSALHDHPFAEFSATTMDNAAAAGRLDLVEFLHAHRPDEGCTTAAMDEAAAQGRLDIVQFLHSHRREGCTTKAMSLAIIYGHMGVVQFLHAHRTEGCDGATLGWVGEAAVDPTQQTEDEIAMINFVVKEIRPHVPPDERAKMDEMRQRMQRKRASTGDPRVPKVFKFFKHGGH</sequence>
<dbReference type="InterPro" id="IPR002110">
    <property type="entry name" value="Ankyrin_rpt"/>
</dbReference>
<dbReference type="Pfam" id="PF13637">
    <property type="entry name" value="Ank_4"/>
    <property type="match status" value="1"/>
</dbReference>
<proteinExistence type="predicted"/>
<dbReference type="EMBL" id="CAADRA010007037">
    <property type="protein sequence ID" value="VFT98537.1"/>
    <property type="molecule type" value="Genomic_DNA"/>
</dbReference>
<dbReference type="OrthoDB" id="81462at2759"/>
<dbReference type="Proteomes" id="UP000332933">
    <property type="component" value="Unassembled WGS sequence"/>
</dbReference>
<reference evidence="2 3" key="1">
    <citation type="submission" date="2019-03" db="EMBL/GenBank/DDBJ databases">
        <authorList>
            <person name="Gaulin E."/>
            <person name="Dumas B."/>
        </authorList>
    </citation>
    <scope>NUCLEOTIDE SEQUENCE [LARGE SCALE GENOMIC DNA]</scope>
    <source>
        <strain evidence="2">CBS 568.67</strain>
    </source>
</reference>
<evidence type="ECO:0000313" key="2">
    <source>
        <dbReference type="EMBL" id="VFT98537.1"/>
    </source>
</evidence>
<dbReference type="InterPro" id="IPR036770">
    <property type="entry name" value="Ankyrin_rpt-contain_sf"/>
</dbReference>
<dbReference type="Gene3D" id="1.25.40.20">
    <property type="entry name" value="Ankyrin repeat-containing domain"/>
    <property type="match status" value="2"/>
</dbReference>
<dbReference type="EMBL" id="VJMH01007011">
    <property type="protein sequence ID" value="KAF0686263.1"/>
    <property type="molecule type" value="Genomic_DNA"/>
</dbReference>
<reference evidence="1" key="2">
    <citation type="submission" date="2019-06" db="EMBL/GenBank/DDBJ databases">
        <title>Genomics analysis of Aphanomyces spp. identifies a new class of oomycete effector associated with host adaptation.</title>
        <authorList>
            <person name="Gaulin E."/>
        </authorList>
    </citation>
    <scope>NUCLEOTIDE SEQUENCE</scope>
    <source>
        <strain evidence="1">CBS 578.67</strain>
    </source>
</reference>
<organism evidence="2 3">
    <name type="scientific">Aphanomyces stellatus</name>
    <dbReference type="NCBI Taxonomy" id="120398"/>
    <lineage>
        <taxon>Eukaryota</taxon>
        <taxon>Sar</taxon>
        <taxon>Stramenopiles</taxon>
        <taxon>Oomycota</taxon>
        <taxon>Saprolegniomycetes</taxon>
        <taxon>Saprolegniales</taxon>
        <taxon>Verrucalvaceae</taxon>
        <taxon>Aphanomyces</taxon>
    </lineage>
</organism>
<dbReference type="PANTHER" id="PTHR46586:SF3">
    <property type="entry name" value="ANKYRIN REPEAT-CONTAINING PROTEIN"/>
    <property type="match status" value="1"/>
</dbReference>
<gene>
    <name evidence="2" type="primary">Aste57867_21869</name>
    <name evidence="1" type="ORF">As57867_021800</name>
    <name evidence="2" type="ORF">ASTE57867_21869</name>
</gene>
<dbReference type="AlphaFoldDB" id="A0A485LIP0"/>
<accession>A0A485LIP0</accession>
<name>A0A485LIP0_9STRA</name>
<keyword evidence="3" id="KW-1185">Reference proteome</keyword>
<evidence type="ECO:0000313" key="1">
    <source>
        <dbReference type="EMBL" id="KAF0686263.1"/>
    </source>
</evidence>
<dbReference type="PANTHER" id="PTHR46586">
    <property type="entry name" value="ANKYRIN REPEAT-CONTAINING PROTEIN"/>
    <property type="match status" value="1"/>
</dbReference>
<dbReference type="InterPro" id="IPR052050">
    <property type="entry name" value="SecEffector_AnkRepeat"/>
</dbReference>
<protein>
    <submittedName>
        <fullName evidence="2">Aste57867_21869 protein</fullName>
    </submittedName>
</protein>
<evidence type="ECO:0000313" key="3">
    <source>
        <dbReference type="Proteomes" id="UP000332933"/>
    </source>
</evidence>